<dbReference type="PROSITE" id="PS50977">
    <property type="entry name" value="HTH_TETR_2"/>
    <property type="match status" value="1"/>
</dbReference>
<accession>A0A387BKW0</accession>
<feature type="DNA-binding region" description="H-T-H motif" evidence="2">
    <location>
        <begin position="34"/>
        <end position="53"/>
    </location>
</feature>
<dbReference type="GO" id="GO:0003677">
    <property type="term" value="F:DNA binding"/>
    <property type="evidence" value="ECO:0007669"/>
    <property type="project" value="UniProtKB-UniRule"/>
</dbReference>
<sequence length="188" mass="22148">MTNKYNQEQNQLVKECLFEALIQIMKRKNFYSISITELTQKAGVSRMAFYRNYSIIEDILIESIDNIYNDYGNLLRHNSIEINKMMQLYFQHFRKHQTLINTLLSANLGHLFFSQLIKFMEIFSTEIMCSIECSAEYKLYSSEFLAGGIYQVLMTWCKNGMIENDEEMAILISNSISLHIQTLKDLRM</sequence>
<evidence type="ECO:0000256" key="1">
    <source>
        <dbReference type="ARBA" id="ARBA00023125"/>
    </source>
</evidence>
<dbReference type="Proteomes" id="UP000269374">
    <property type="component" value="Chromosome"/>
</dbReference>
<dbReference type="AlphaFoldDB" id="A0A387BKW0"/>
<gene>
    <name evidence="4" type="ORF">D7I46_11625</name>
</gene>
<protein>
    <submittedName>
        <fullName evidence="4">TetR/AcrR family transcriptional regulator</fullName>
    </submittedName>
</protein>
<evidence type="ECO:0000313" key="4">
    <source>
        <dbReference type="EMBL" id="AYG01646.1"/>
    </source>
</evidence>
<reference evidence="4 5" key="1">
    <citation type="submission" date="2018-09" db="EMBL/GenBank/DDBJ databases">
        <title>Genome sequencing of strain 1JSPR-7.</title>
        <authorList>
            <person name="Heo J."/>
            <person name="Kim S.-J."/>
            <person name="Kwon S.-W."/>
        </authorList>
    </citation>
    <scope>NUCLEOTIDE SEQUENCE [LARGE SCALE GENOMIC DNA]</scope>
    <source>
        <strain evidence="4 5">1JSPR-7</strain>
    </source>
</reference>
<dbReference type="SUPFAM" id="SSF46689">
    <property type="entry name" value="Homeodomain-like"/>
    <property type="match status" value="1"/>
</dbReference>
<evidence type="ECO:0000313" key="5">
    <source>
        <dbReference type="Proteomes" id="UP000269374"/>
    </source>
</evidence>
<name>A0A387BKW0_9LACT</name>
<dbReference type="Pfam" id="PF14278">
    <property type="entry name" value="TetR_C_8"/>
    <property type="match status" value="1"/>
</dbReference>
<organism evidence="4 5">
    <name type="scientific">Lactococcus allomyrinae</name>
    <dbReference type="NCBI Taxonomy" id="2419773"/>
    <lineage>
        <taxon>Bacteria</taxon>
        <taxon>Bacillati</taxon>
        <taxon>Bacillota</taxon>
        <taxon>Bacilli</taxon>
        <taxon>Lactobacillales</taxon>
        <taxon>Streptococcaceae</taxon>
        <taxon>Lactococcus</taxon>
    </lineage>
</organism>
<dbReference type="OrthoDB" id="9810250at2"/>
<dbReference type="InterPro" id="IPR039532">
    <property type="entry name" value="TetR_C_Firmicutes"/>
</dbReference>
<evidence type="ECO:0000256" key="2">
    <source>
        <dbReference type="PROSITE-ProRule" id="PRU00335"/>
    </source>
</evidence>
<evidence type="ECO:0000259" key="3">
    <source>
        <dbReference type="PROSITE" id="PS50977"/>
    </source>
</evidence>
<dbReference type="InterPro" id="IPR001647">
    <property type="entry name" value="HTH_TetR"/>
</dbReference>
<dbReference type="RefSeq" id="WP_120773015.1">
    <property type="nucleotide sequence ID" value="NZ_CP032627.1"/>
</dbReference>
<proteinExistence type="predicted"/>
<dbReference type="EMBL" id="CP032627">
    <property type="protein sequence ID" value="AYG01646.1"/>
    <property type="molecule type" value="Genomic_DNA"/>
</dbReference>
<dbReference type="KEGG" id="lact:D7I46_11625"/>
<feature type="domain" description="HTH tetR-type" evidence="3">
    <location>
        <begin position="11"/>
        <end position="71"/>
    </location>
</feature>
<dbReference type="InterPro" id="IPR009057">
    <property type="entry name" value="Homeodomain-like_sf"/>
</dbReference>
<keyword evidence="5" id="KW-1185">Reference proteome</keyword>
<dbReference type="Gene3D" id="1.10.357.10">
    <property type="entry name" value="Tetracycline Repressor, domain 2"/>
    <property type="match status" value="1"/>
</dbReference>
<keyword evidence="1 2" id="KW-0238">DNA-binding</keyword>